<keyword evidence="2" id="KW-0804">Transcription</keyword>
<reference evidence="4" key="1">
    <citation type="submission" date="2020-05" db="UniProtKB">
        <authorList>
            <consortium name="EnsemblMetazoa"/>
        </authorList>
    </citation>
    <scope>IDENTIFICATION</scope>
    <source>
        <strain evidence="4">TTRI</strain>
    </source>
</reference>
<dbReference type="EnsemblMetazoa" id="GAUT047095-RA">
    <property type="protein sequence ID" value="GAUT047095-PA"/>
    <property type="gene ID" value="GAUT047095"/>
</dbReference>
<dbReference type="VEuPathDB" id="VectorBase:GAUT047095"/>
<keyword evidence="1" id="KW-0805">Transcription regulation</keyword>
<dbReference type="AlphaFoldDB" id="A0A1A9VTL0"/>
<dbReference type="STRING" id="7395.A0A1A9VTL0"/>
<protein>
    <submittedName>
        <fullName evidence="4">Uncharacterized protein</fullName>
    </submittedName>
</protein>
<evidence type="ECO:0000256" key="2">
    <source>
        <dbReference type="ARBA" id="ARBA00023163"/>
    </source>
</evidence>
<name>A0A1A9VTL0_GLOAU</name>
<accession>A0A1A9VTL0</accession>
<evidence type="ECO:0000313" key="4">
    <source>
        <dbReference type="EnsemblMetazoa" id="GAUT047095-PA"/>
    </source>
</evidence>
<evidence type="ECO:0000313" key="5">
    <source>
        <dbReference type="Proteomes" id="UP000078200"/>
    </source>
</evidence>
<evidence type="ECO:0000256" key="1">
    <source>
        <dbReference type="ARBA" id="ARBA00023015"/>
    </source>
</evidence>
<dbReference type="Proteomes" id="UP000078200">
    <property type="component" value="Unassembled WGS sequence"/>
</dbReference>
<sequence>MVLGPRVLSEEMLWIHRRADKQFGTKTRNTTDFIVETIVGKNQGESFKFFREIIDDVNKHLSLDACGLSDVTHIESLQEKSQCALEEYCRTQYPNQPTRFATAPNRANVTAGGFANSYSMNMSSLNAASFFANDYHHHHHHHHHSLTPSAFMANTNYAAATNANASAASSTAMLTNYCDAAMMMAAAAVNANQCLQQQQQRFALINENDLQREADVTQDETTGVASLVATALSSSASSCSSVTTSASSATSSISATAPLAAAAVTATDAADDLNLKKQQQQLRLAKQAETPPNLIDISEVPLIVDVK</sequence>
<dbReference type="SUPFAM" id="SSF48508">
    <property type="entry name" value="Nuclear receptor ligand-binding domain"/>
    <property type="match status" value="1"/>
</dbReference>
<keyword evidence="3" id="KW-0675">Receptor</keyword>
<organism evidence="4 5">
    <name type="scientific">Glossina austeni</name>
    <name type="common">Savannah tsetse fly</name>
    <dbReference type="NCBI Taxonomy" id="7395"/>
    <lineage>
        <taxon>Eukaryota</taxon>
        <taxon>Metazoa</taxon>
        <taxon>Ecdysozoa</taxon>
        <taxon>Arthropoda</taxon>
        <taxon>Hexapoda</taxon>
        <taxon>Insecta</taxon>
        <taxon>Pterygota</taxon>
        <taxon>Neoptera</taxon>
        <taxon>Endopterygota</taxon>
        <taxon>Diptera</taxon>
        <taxon>Brachycera</taxon>
        <taxon>Muscomorpha</taxon>
        <taxon>Hippoboscoidea</taxon>
        <taxon>Glossinidae</taxon>
        <taxon>Glossina</taxon>
    </lineage>
</organism>
<dbReference type="Gene3D" id="1.10.565.10">
    <property type="entry name" value="Retinoid X Receptor"/>
    <property type="match status" value="1"/>
</dbReference>
<evidence type="ECO:0000256" key="3">
    <source>
        <dbReference type="ARBA" id="ARBA00023170"/>
    </source>
</evidence>
<proteinExistence type="predicted"/>
<dbReference type="InterPro" id="IPR035500">
    <property type="entry name" value="NHR-like_dom_sf"/>
</dbReference>
<keyword evidence="5" id="KW-1185">Reference proteome</keyword>